<reference evidence="1 2" key="1">
    <citation type="journal article" date="2022" name="DNA Res.">
        <title>Chromosomal-level genome assembly of the orchid tree Bauhinia variegata (Leguminosae; Cercidoideae) supports the allotetraploid origin hypothesis of Bauhinia.</title>
        <authorList>
            <person name="Zhong Y."/>
            <person name="Chen Y."/>
            <person name="Zheng D."/>
            <person name="Pang J."/>
            <person name="Liu Y."/>
            <person name="Luo S."/>
            <person name="Meng S."/>
            <person name="Qian L."/>
            <person name="Wei D."/>
            <person name="Dai S."/>
            <person name="Zhou R."/>
        </authorList>
    </citation>
    <scope>NUCLEOTIDE SEQUENCE [LARGE SCALE GENOMIC DNA]</scope>
    <source>
        <strain evidence="1">BV-YZ2020</strain>
    </source>
</reference>
<evidence type="ECO:0000313" key="2">
    <source>
        <dbReference type="Proteomes" id="UP000828941"/>
    </source>
</evidence>
<accession>A0ACB9PVM9</accession>
<proteinExistence type="predicted"/>
<comment type="caution">
    <text evidence="1">The sequence shown here is derived from an EMBL/GenBank/DDBJ whole genome shotgun (WGS) entry which is preliminary data.</text>
</comment>
<protein>
    <submittedName>
        <fullName evidence="1">Uncharacterized protein</fullName>
    </submittedName>
</protein>
<dbReference type="Proteomes" id="UP000828941">
    <property type="component" value="Chromosome 3"/>
</dbReference>
<organism evidence="1 2">
    <name type="scientific">Bauhinia variegata</name>
    <name type="common">Purple orchid tree</name>
    <name type="synonym">Phanera variegata</name>
    <dbReference type="NCBI Taxonomy" id="167791"/>
    <lineage>
        <taxon>Eukaryota</taxon>
        <taxon>Viridiplantae</taxon>
        <taxon>Streptophyta</taxon>
        <taxon>Embryophyta</taxon>
        <taxon>Tracheophyta</taxon>
        <taxon>Spermatophyta</taxon>
        <taxon>Magnoliopsida</taxon>
        <taxon>eudicotyledons</taxon>
        <taxon>Gunneridae</taxon>
        <taxon>Pentapetalae</taxon>
        <taxon>rosids</taxon>
        <taxon>fabids</taxon>
        <taxon>Fabales</taxon>
        <taxon>Fabaceae</taxon>
        <taxon>Cercidoideae</taxon>
        <taxon>Cercideae</taxon>
        <taxon>Bauhiniinae</taxon>
        <taxon>Bauhinia</taxon>
    </lineage>
</organism>
<evidence type="ECO:0000313" key="1">
    <source>
        <dbReference type="EMBL" id="KAI4350660.1"/>
    </source>
</evidence>
<sequence length="100" mass="11963">MKRKVSQLKSQQKWKRRIFALLLLVLCFGSLFFMQTQYTRIKGLASLQHRFVQRPKIAFLFIARNRLPLDTVWDAFFRVSFSINVPFFFFFPKPGCINLL</sequence>
<dbReference type="EMBL" id="CM039428">
    <property type="protein sequence ID" value="KAI4350660.1"/>
    <property type="molecule type" value="Genomic_DNA"/>
</dbReference>
<name>A0ACB9PVM9_BAUVA</name>
<gene>
    <name evidence="1" type="ORF">L6164_005093</name>
</gene>
<keyword evidence="2" id="KW-1185">Reference proteome</keyword>